<proteinExistence type="predicted"/>
<sequence>MVNFFCDKENFRNNSINEIAKEITNSTNVKRFANKFKLLATIRDPIERFISSFVNKCVIERPWSRYKGNCLNCFSDVECVIKRMYQRLKRKSLDPIRLKSNDYYERHFYPTSFFVNSINTNLYIILLCTEVREMVWKCFTIKLSPSSKSREYHLII</sequence>
<reference evidence="2" key="1">
    <citation type="submission" date="2016-11" db="UniProtKB">
        <authorList>
            <consortium name="WormBaseParasite"/>
        </authorList>
    </citation>
    <scope>IDENTIFICATION</scope>
    <source>
        <strain evidence="2">KR3021</strain>
    </source>
</reference>
<dbReference type="Proteomes" id="UP000095286">
    <property type="component" value="Unplaced"/>
</dbReference>
<accession>A0AC35TNA6</accession>
<evidence type="ECO:0000313" key="1">
    <source>
        <dbReference type="Proteomes" id="UP000095286"/>
    </source>
</evidence>
<evidence type="ECO:0000313" key="2">
    <source>
        <dbReference type="WBParaSite" id="RSKR_0000231700.1"/>
    </source>
</evidence>
<name>A0AC35TNA6_9BILA</name>
<dbReference type="WBParaSite" id="RSKR_0000231700.1">
    <property type="protein sequence ID" value="RSKR_0000231700.1"/>
    <property type="gene ID" value="RSKR_0000231700"/>
</dbReference>
<protein>
    <submittedName>
        <fullName evidence="2">Carbohydrate sulfotransferase</fullName>
    </submittedName>
</protein>
<organism evidence="1 2">
    <name type="scientific">Rhabditophanes sp. KR3021</name>
    <dbReference type="NCBI Taxonomy" id="114890"/>
    <lineage>
        <taxon>Eukaryota</taxon>
        <taxon>Metazoa</taxon>
        <taxon>Ecdysozoa</taxon>
        <taxon>Nematoda</taxon>
        <taxon>Chromadorea</taxon>
        <taxon>Rhabditida</taxon>
        <taxon>Tylenchina</taxon>
        <taxon>Panagrolaimomorpha</taxon>
        <taxon>Strongyloidoidea</taxon>
        <taxon>Alloionematidae</taxon>
        <taxon>Rhabditophanes</taxon>
    </lineage>
</organism>